<protein>
    <recommendedName>
        <fullName evidence="4">Secreted protein</fullName>
    </recommendedName>
</protein>
<sequence length="190" mass="21342">MKITLDLIFFFFFNLRPGQVNDYWQTTKGGVESFPTSFCHLKGQNQNLHTHTRNPLVAMRHLVIVLPRGRAWDPNFQFGGRPMVASSLERRVWLQPRETFALPDSLAPEQCSARGRLGSLRASGVPQAPRGAATLRPLQALDSLAAELLFPPPMARAPPARSPRARMANRSVFHCTGGWNRTTMRFPFCS</sequence>
<reference evidence="2" key="1">
    <citation type="submission" date="2019-04" db="EMBL/GenBank/DDBJ databases">
        <authorList>
            <person name="Alioto T."/>
            <person name="Alioto T."/>
        </authorList>
    </citation>
    <scope>NUCLEOTIDE SEQUENCE [LARGE SCALE GENOMIC DNA]</scope>
</reference>
<name>A0A5E4C0U8_MARMO</name>
<gene>
    <name evidence="2" type="ORF">MONAX_5E045161</name>
</gene>
<dbReference type="AlphaFoldDB" id="A0A5E4C0U8"/>
<evidence type="ECO:0000313" key="3">
    <source>
        <dbReference type="Proteomes" id="UP000335636"/>
    </source>
</evidence>
<proteinExistence type="predicted"/>
<feature type="signal peptide" evidence="1">
    <location>
        <begin position="1"/>
        <end position="20"/>
    </location>
</feature>
<keyword evidence="3" id="KW-1185">Reference proteome</keyword>
<organism evidence="2 3">
    <name type="scientific">Marmota monax</name>
    <name type="common">Woodchuck</name>
    <dbReference type="NCBI Taxonomy" id="9995"/>
    <lineage>
        <taxon>Eukaryota</taxon>
        <taxon>Metazoa</taxon>
        <taxon>Chordata</taxon>
        <taxon>Craniata</taxon>
        <taxon>Vertebrata</taxon>
        <taxon>Euteleostomi</taxon>
        <taxon>Mammalia</taxon>
        <taxon>Eutheria</taxon>
        <taxon>Euarchontoglires</taxon>
        <taxon>Glires</taxon>
        <taxon>Rodentia</taxon>
        <taxon>Sciuromorpha</taxon>
        <taxon>Sciuridae</taxon>
        <taxon>Xerinae</taxon>
        <taxon>Marmotini</taxon>
        <taxon>Marmota</taxon>
    </lineage>
</organism>
<evidence type="ECO:0000313" key="2">
    <source>
        <dbReference type="EMBL" id="VTJ74512.1"/>
    </source>
</evidence>
<comment type="caution">
    <text evidence="2">The sequence shown here is derived from an EMBL/GenBank/DDBJ whole genome shotgun (WGS) entry which is preliminary data.</text>
</comment>
<accession>A0A5E4C0U8</accession>
<dbReference type="EMBL" id="CABDUW010000746">
    <property type="protein sequence ID" value="VTJ74512.1"/>
    <property type="molecule type" value="Genomic_DNA"/>
</dbReference>
<feature type="chain" id="PRO_5022857685" description="Secreted protein" evidence="1">
    <location>
        <begin position="21"/>
        <end position="190"/>
    </location>
</feature>
<keyword evidence="1" id="KW-0732">Signal</keyword>
<dbReference type="Proteomes" id="UP000335636">
    <property type="component" value="Unassembled WGS sequence"/>
</dbReference>
<evidence type="ECO:0008006" key="4">
    <source>
        <dbReference type="Google" id="ProtNLM"/>
    </source>
</evidence>
<evidence type="ECO:0000256" key="1">
    <source>
        <dbReference type="SAM" id="SignalP"/>
    </source>
</evidence>